<dbReference type="InterPro" id="IPR036691">
    <property type="entry name" value="Endo/exonu/phosph_ase_sf"/>
</dbReference>
<keyword evidence="2" id="KW-0255">Endonuclease</keyword>
<keyword evidence="2" id="KW-0269">Exonuclease</keyword>
<dbReference type="SUPFAM" id="SSF56219">
    <property type="entry name" value="DNase I-like"/>
    <property type="match status" value="1"/>
</dbReference>
<keyword evidence="2" id="KW-0378">Hydrolase</keyword>
<dbReference type="Pfam" id="PF18962">
    <property type="entry name" value="Por_Secre_tail"/>
    <property type="match status" value="1"/>
</dbReference>
<feature type="domain" description="Secretion system C-terminal sorting" evidence="1">
    <location>
        <begin position="350"/>
        <end position="407"/>
    </location>
</feature>
<accession>A0A3B0QTE3</accession>
<evidence type="ECO:0000313" key="2">
    <source>
        <dbReference type="EMBL" id="VAV83309.1"/>
    </source>
</evidence>
<dbReference type="AlphaFoldDB" id="A0A3B0QTE3"/>
<evidence type="ECO:0000259" key="1">
    <source>
        <dbReference type="Pfam" id="PF18962"/>
    </source>
</evidence>
<keyword evidence="2" id="KW-0540">Nuclease</keyword>
<protein>
    <submittedName>
        <fullName evidence="2">Endonuclease/exonuclease/phosphatase</fullName>
    </submittedName>
</protein>
<organism evidence="2">
    <name type="scientific">hydrothermal vent metagenome</name>
    <dbReference type="NCBI Taxonomy" id="652676"/>
    <lineage>
        <taxon>unclassified sequences</taxon>
        <taxon>metagenomes</taxon>
        <taxon>ecological metagenomes</taxon>
    </lineage>
</organism>
<proteinExistence type="predicted"/>
<dbReference type="Gene3D" id="3.60.10.10">
    <property type="entry name" value="Endonuclease/exonuclease/phosphatase"/>
    <property type="match status" value="1"/>
</dbReference>
<dbReference type="GO" id="GO:0004519">
    <property type="term" value="F:endonuclease activity"/>
    <property type="evidence" value="ECO:0007669"/>
    <property type="project" value="UniProtKB-KW"/>
</dbReference>
<dbReference type="InterPro" id="IPR026444">
    <property type="entry name" value="Secre_tail"/>
</dbReference>
<dbReference type="GO" id="GO:0004527">
    <property type="term" value="F:exonuclease activity"/>
    <property type="evidence" value="ECO:0007669"/>
    <property type="project" value="UniProtKB-KW"/>
</dbReference>
<sequence>MKKNRIIALLICLFGINTMFSQETFKIMHYNLLNYPLQDASKLQYLEVILDTYRPDLFTVNELNNQAGADAILSSLQFINPNYNSATFVTNSSDDNIGDQNDLQNFVYFDSSKFILISQTQVKTIFRDFNHYTFKLNTVNQAVNPIFIQVIVCHLKASSGTTNQNLRLQMVNDLETYLDTFPSTDYVILGGDLNLYTSSEPAFVELTDVTNNITFVDPANSIGSWHNNTNYLDVFTQSTRTQTGLGGATGGFDDRFDFILTSESMLTNPDIFYVSNSYQVYGNNGNLNCFNSEINTNNCSGITFDATIRNALYNMSDHLPVTLELQTNETLSTISYTLTQAFRILGSNLVTDKLSIQIDTNKFKSDFIYIFNTLGQKIESFKVENLNLLQLNVSNLSNGIYYIAASNYDLKPLKFIKSN</sequence>
<name>A0A3B0QTE3_9ZZZZ</name>
<dbReference type="EMBL" id="UOEB01000068">
    <property type="protein sequence ID" value="VAV83309.1"/>
    <property type="molecule type" value="Genomic_DNA"/>
</dbReference>
<gene>
    <name evidence="2" type="ORF">MNBD_BACTEROID02-681</name>
</gene>
<reference evidence="2" key="1">
    <citation type="submission" date="2018-06" db="EMBL/GenBank/DDBJ databases">
        <authorList>
            <person name="Zhirakovskaya E."/>
        </authorList>
    </citation>
    <scope>NUCLEOTIDE SEQUENCE</scope>
</reference>